<comment type="caution">
    <text evidence="1">The sequence shown here is derived from an EMBL/GenBank/DDBJ whole genome shotgun (WGS) entry which is preliminary data.</text>
</comment>
<organism evidence="1 2">
    <name type="scientific">Geobacillus kaustophilus</name>
    <dbReference type="NCBI Taxonomy" id="1462"/>
    <lineage>
        <taxon>Bacteria</taxon>
        <taxon>Bacillati</taxon>
        <taxon>Bacillota</taxon>
        <taxon>Bacilli</taxon>
        <taxon>Bacillales</taxon>
        <taxon>Anoxybacillaceae</taxon>
        <taxon>Geobacillus</taxon>
        <taxon>Geobacillus thermoleovorans group</taxon>
    </lineage>
</organism>
<reference evidence="1 2" key="1">
    <citation type="submission" date="2015-01" db="EMBL/GenBank/DDBJ databases">
        <authorList>
            <person name="Filippidou S."/>
            <person name="Jeanneret N."/>
            <person name="Russel-Delif L."/>
            <person name="Junier T."/>
            <person name="Wunderlin T."/>
            <person name="Molina V."/>
            <person name="Johnson S.L."/>
            <person name="Davenport K.W."/>
            <person name="Chain P.S."/>
            <person name="Dorador C."/>
            <person name="Junier P."/>
        </authorList>
    </citation>
    <scope>NUCLEOTIDE SEQUENCE [LARGE SCALE GENOMIC DNA]</scope>
    <source>
        <strain evidence="1 2">Et7/4</strain>
    </source>
</reference>
<dbReference type="PATRIC" id="fig|1462.6.peg.1443"/>
<dbReference type="EMBL" id="JYBP01000003">
    <property type="protein sequence ID" value="KJE27491.1"/>
    <property type="molecule type" value="Genomic_DNA"/>
</dbReference>
<protein>
    <submittedName>
        <fullName evidence="1">Uncharacterized protein</fullName>
    </submittedName>
</protein>
<sequence length="43" mass="5218">MNPMADYGRKARNRAFSSGFYWLINMPGFFDCYSQYFDKFFLN</sequence>
<dbReference type="AlphaFoldDB" id="A0A0D8BTI7"/>
<dbReference type="Proteomes" id="UP000032522">
    <property type="component" value="Unassembled WGS sequence"/>
</dbReference>
<gene>
    <name evidence="1" type="ORF">LG52_1253</name>
</gene>
<evidence type="ECO:0000313" key="2">
    <source>
        <dbReference type="Proteomes" id="UP000032522"/>
    </source>
</evidence>
<evidence type="ECO:0000313" key="1">
    <source>
        <dbReference type="EMBL" id="KJE27491.1"/>
    </source>
</evidence>
<accession>A0A0D8BTI7</accession>
<name>A0A0D8BTI7_GEOKU</name>
<proteinExistence type="predicted"/>